<evidence type="ECO:0000256" key="5">
    <source>
        <dbReference type="SAM" id="Phobius"/>
    </source>
</evidence>
<dbReference type="PANTHER" id="PTHR23527">
    <property type="entry name" value="BLL3282 PROTEIN"/>
    <property type="match status" value="1"/>
</dbReference>
<feature type="transmembrane region" description="Helical" evidence="5">
    <location>
        <begin position="247"/>
        <end position="265"/>
    </location>
</feature>
<keyword evidence="8" id="KW-1185">Reference proteome</keyword>
<keyword evidence="2 5" id="KW-0812">Transmembrane</keyword>
<evidence type="ECO:0000256" key="1">
    <source>
        <dbReference type="ARBA" id="ARBA00004651"/>
    </source>
</evidence>
<evidence type="ECO:0000313" key="7">
    <source>
        <dbReference type="EMBL" id="MFC5492023.1"/>
    </source>
</evidence>
<feature type="transmembrane region" description="Helical" evidence="5">
    <location>
        <begin position="174"/>
        <end position="194"/>
    </location>
</feature>
<dbReference type="Pfam" id="PF07690">
    <property type="entry name" value="MFS_1"/>
    <property type="match status" value="1"/>
</dbReference>
<feature type="transmembrane region" description="Helical" evidence="5">
    <location>
        <begin position="369"/>
        <end position="389"/>
    </location>
</feature>
<dbReference type="Proteomes" id="UP001595956">
    <property type="component" value="Unassembled WGS sequence"/>
</dbReference>
<evidence type="ECO:0000256" key="3">
    <source>
        <dbReference type="ARBA" id="ARBA00022989"/>
    </source>
</evidence>
<protein>
    <submittedName>
        <fullName evidence="7">MFS transporter</fullName>
    </submittedName>
</protein>
<name>A0ABW0MY90_9ACTN</name>
<feature type="transmembrane region" description="Helical" evidence="5">
    <location>
        <begin position="286"/>
        <end position="319"/>
    </location>
</feature>
<reference evidence="8" key="1">
    <citation type="journal article" date="2019" name="Int. J. Syst. Evol. Microbiol.">
        <title>The Global Catalogue of Microorganisms (GCM) 10K type strain sequencing project: providing services to taxonomists for standard genome sequencing and annotation.</title>
        <authorList>
            <consortium name="The Broad Institute Genomics Platform"/>
            <consortium name="The Broad Institute Genome Sequencing Center for Infectious Disease"/>
            <person name="Wu L."/>
            <person name="Ma J."/>
        </authorList>
    </citation>
    <scope>NUCLEOTIDE SEQUENCE [LARGE SCALE GENOMIC DNA]</scope>
    <source>
        <strain evidence="8">KACC 13778</strain>
    </source>
</reference>
<dbReference type="PANTHER" id="PTHR23527:SF1">
    <property type="entry name" value="BLL3282 PROTEIN"/>
    <property type="match status" value="1"/>
</dbReference>
<evidence type="ECO:0000259" key="6">
    <source>
        <dbReference type="PROSITE" id="PS50850"/>
    </source>
</evidence>
<keyword evidence="3 5" id="KW-1133">Transmembrane helix</keyword>
<evidence type="ECO:0000256" key="2">
    <source>
        <dbReference type="ARBA" id="ARBA00022692"/>
    </source>
</evidence>
<gene>
    <name evidence="7" type="ORF">ACFPKY_02870</name>
</gene>
<dbReference type="InterPro" id="IPR011701">
    <property type="entry name" value="MFS"/>
</dbReference>
<feature type="transmembrane region" description="Helical" evidence="5">
    <location>
        <begin position="56"/>
        <end position="76"/>
    </location>
</feature>
<feature type="transmembrane region" description="Helical" evidence="5">
    <location>
        <begin position="83"/>
        <end position="101"/>
    </location>
</feature>
<feature type="transmembrane region" description="Helical" evidence="5">
    <location>
        <begin position="215"/>
        <end position="241"/>
    </location>
</feature>
<dbReference type="RefSeq" id="WP_345177539.1">
    <property type="nucleotide sequence ID" value="NZ_BAABFQ010000006.1"/>
</dbReference>
<comment type="subcellular location">
    <subcellularLocation>
        <location evidence="1">Cell membrane</location>
        <topology evidence="1">Multi-pass membrane protein</topology>
    </subcellularLocation>
</comment>
<keyword evidence="4 5" id="KW-0472">Membrane</keyword>
<comment type="caution">
    <text evidence="7">The sequence shown here is derived from an EMBL/GenBank/DDBJ whole genome shotgun (WGS) entry which is preliminary data.</text>
</comment>
<feature type="domain" description="Major facilitator superfamily (MFS) profile" evidence="6">
    <location>
        <begin position="1"/>
        <end position="397"/>
    </location>
</feature>
<feature type="transmembrane region" description="Helical" evidence="5">
    <location>
        <begin position="25"/>
        <end position="44"/>
    </location>
</feature>
<sequence length="398" mass="40058">MTQTLAPAYDVGAARRWAMLAASTLAQAAAAVMIHGPAFLIPALHAQGMSLAEAGVVAAASTVGVMATLVAWGWVTDRRGERFVLLTGLAATAAAGVAGALSGGTPLLVITLFLAGAAAASTNAASGRVVVGWFPPERRGLAMGIRQMSQPIGVGVAAVSVAVVADAAGAHAALWVPVVACVLALLLVAAVVVDPPRPDARTPEAAVNPYRQDSYLARIHGVSVLLVAPQFLVWSFALVWLVQERGWAPAAAGTLIAAAQVAGALGRLAVGHLSDVVGSRLRPLRWVALAAAATLALLALTAALDLAVAGLLVVIATMVTVADNGLAFTAIAERAGPFWSGRALGAQNTAQFLSGSAVVPLGGLAVAHVGYAATFALAALLPVVAAPLVPVRDERELC</sequence>
<dbReference type="SUPFAM" id="SSF103473">
    <property type="entry name" value="MFS general substrate transporter"/>
    <property type="match status" value="1"/>
</dbReference>
<evidence type="ECO:0000256" key="4">
    <source>
        <dbReference type="ARBA" id="ARBA00023136"/>
    </source>
</evidence>
<dbReference type="PROSITE" id="PS50850">
    <property type="entry name" value="MFS"/>
    <property type="match status" value="1"/>
</dbReference>
<feature type="transmembrane region" description="Helical" evidence="5">
    <location>
        <begin position="107"/>
        <end position="131"/>
    </location>
</feature>
<dbReference type="Gene3D" id="1.20.1250.20">
    <property type="entry name" value="MFS general substrate transporter like domains"/>
    <property type="match status" value="2"/>
</dbReference>
<feature type="transmembrane region" description="Helical" evidence="5">
    <location>
        <begin position="152"/>
        <end position="168"/>
    </location>
</feature>
<accession>A0ABW0MY90</accession>
<dbReference type="InterPro" id="IPR020846">
    <property type="entry name" value="MFS_dom"/>
</dbReference>
<evidence type="ECO:0000313" key="8">
    <source>
        <dbReference type="Proteomes" id="UP001595956"/>
    </source>
</evidence>
<dbReference type="InterPro" id="IPR052952">
    <property type="entry name" value="MFS-Transporter"/>
</dbReference>
<organism evidence="7 8">
    <name type="scientific">Nocardioides caricicola</name>
    <dbReference type="NCBI Taxonomy" id="634770"/>
    <lineage>
        <taxon>Bacteria</taxon>
        <taxon>Bacillati</taxon>
        <taxon>Actinomycetota</taxon>
        <taxon>Actinomycetes</taxon>
        <taxon>Propionibacteriales</taxon>
        <taxon>Nocardioidaceae</taxon>
        <taxon>Nocardioides</taxon>
    </lineage>
</organism>
<proteinExistence type="predicted"/>
<dbReference type="EMBL" id="JBHSMD010000001">
    <property type="protein sequence ID" value="MFC5492023.1"/>
    <property type="molecule type" value="Genomic_DNA"/>
</dbReference>
<dbReference type="InterPro" id="IPR036259">
    <property type="entry name" value="MFS_trans_sf"/>
</dbReference>